<proteinExistence type="predicted"/>
<sequence length="105" mass="12593">MQKDKNLKFCIHAVYLIWQQTFYYQISLSFIIMMAQDCNFTQLQAYGVPQSFQVLLTFTIMAIDKQEIYFLLYLQYSEVSGQHALSQLNNKQNMKQYRCFLLCFQ</sequence>
<keyword evidence="1" id="KW-0472">Membrane</keyword>
<dbReference type="InParanoid" id="W7X6X5"/>
<dbReference type="KEGG" id="tet:TTHERM_000732739"/>
<keyword evidence="2" id="KW-1185">Reference proteome</keyword>
<keyword evidence="1" id="KW-0812">Transmembrane</keyword>
<evidence type="ECO:0000313" key="1">
    <source>
        <dbReference type="EMBL" id="EWS72138.1"/>
    </source>
</evidence>
<evidence type="ECO:0000313" key="2">
    <source>
        <dbReference type="Proteomes" id="UP000009168"/>
    </source>
</evidence>
<dbReference type="AlphaFoldDB" id="W7X6X5"/>
<name>W7X6X5_TETTS</name>
<accession>W7X6X5</accession>
<gene>
    <name evidence="1" type="ORF">TTHERM_000732739</name>
</gene>
<dbReference type="Proteomes" id="UP000009168">
    <property type="component" value="Unassembled WGS sequence"/>
</dbReference>
<reference evidence="2" key="1">
    <citation type="journal article" date="2006" name="PLoS Biol.">
        <title>Macronuclear genome sequence of the ciliate Tetrahymena thermophila, a model eukaryote.</title>
        <authorList>
            <person name="Eisen J.A."/>
            <person name="Coyne R.S."/>
            <person name="Wu M."/>
            <person name="Wu D."/>
            <person name="Thiagarajan M."/>
            <person name="Wortman J.R."/>
            <person name="Badger J.H."/>
            <person name="Ren Q."/>
            <person name="Amedeo P."/>
            <person name="Jones K.M."/>
            <person name="Tallon L.J."/>
            <person name="Delcher A.L."/>
            <person name="Salzberg S.L."/>
            <person name="Silva J.C."/>
            <person name="Haas B.J."/>
            <person name="Majoros W.H."/>
            <person name="Farzad M."/>
            <person name="Carlton J.M."/>
            <person name="Smith R.K. Jr."/>
            <person name="Garg J."/>
            <person name="Pearlman R.E."/>
            <person name="Karrer K.M."/>
            <person name="Sun L."/>
            <person name="Manning G."/>
            <person name="Elde N.C."/>
            <person name="Turkewitz A.P."/>
            <person name="Asai D.J."/>
            <person name="Wilkes D.E."/>
            <person name="Wang Y."/>
            <person name="Cai H."/>
            <person name="Collins K."/>
            <person name="Stewart B.A."/>
            <person name="Lee S.R."/>
            <person name="Wilamowska K."/>
            <person name="Weinberg Z."/>
            <person name="Ruzzo W.L."/>
            <person name="Wloga D."/>
            <person name="Gaertig J."/>
            <person name="Frankel J."/>
            <person name="Tsao C.-C."/>
            <person name="Gorovsky M.A."/>
            <person name="Keeling P.J."/>
            <person name="Waller R.F."/>
            <person name="Patron N.J."/>
            <person name="Cherry J.M."/>
            <person name="Stover N.A."/>
            <person name="Krieger C.J."/>
            <person name="del Toro C."/>
            <person name="Ryder H.F."/>
            <person name="Williamson S.C."/>
            <person name="Barbeau R.A."/>
            <person name="Hamilton E.P."/>
            <person name="Orias E."/>
        </authorList>
    </citation>
    <scope>NUCLEOTIDE SEQUENCE [LARGE SCALE GENOMIC DNA]</scope>
    <source>
        <strain evidence="2">SB210</strain>
    </source>
</reference>
<dbReference type="EMBL" id="GG662485">
    <property type="protein sequence ID" value="EWS72138.1"/>
    <property type="molecule type" value="Genomic_DNA"/>
</dbReference>
<protein>
    <submittedName>
        <fullName evidence="1">Transmembrane protein, putative</fullName>
    </submittedName>
</protein>
<dbReference type="RefSeq" id="XP_012655331.1">
    <property type="nucleotide sequence ID" value="XM_012799877.1"/>
</dbReference>
<dbReference type="GeneID" id="24440453"/>
<organism evidence="1 2">
    <name type="scientific">Tetrahymena thermophila (strain SB210)</name>
    <dbReference type="NCBI Taxonomy" id="312017"/>
    <lineage>
        <taxon>Eukaryota</taxon>
        <taxon>Sar</taxon>
        <taxon>Alveolata</taxon>
        <taxon>Ciliophora</taxon>
        <taxon>Intramacronucleata</taxon>
        <taxon>Oligohymenophorea</taxon>
        <taxon>Hymenostomatida</taxon>
        <taxon>Tetrahymenina</taxon>
        <taxon>Tetrahymenidae</taxon>
        <taxon>Tetrahymena</taxon>
    </lineage>
</organism>